<evidence type="ECO:0000313" key="2">
    <source>
        <dbReference type="EMBL" id="PTW46312.1"/>
    </source>
</evidence>
<feature type="signal peptide" evidence="1">
    <location>
        <begin position="1"/>
        <end position="19"/>
    </location>
</feature>
<sequence>MRRALLTLIPLIAVLFVSAREPSKSAPATATSPAARDRGVYHLAADAEARWIAFDLTPGNQIRFKMQLDGRDVTAILDTGVSYTLLAKASPAVDPAKLVASGSATAIGGSVSLGWMPTRSVALGGLARTGGGVTVADLPAIATGSASAVDLLVGADMLAGHALDIDYAAKRFRLLRSGRLPFKGVSAPLRVSAERSVYESALTLGDRRLAPIVVDTGDGSSITVTAAGWQAANLKALRTTSAIAFGLAGPAVSGLAIVPEIGVGEMIAREAEVRIEPADGFSQAIGTAGRIGSGFLQNYRVLLDPGARRMVLSRGPKADLPPPRSTSGLLIGIEKDRLKVLHVMRGGPAAASGWKDGDLICTIDGTTVTSGYSTTPIASWTAGIPGRVVTLGLCDGTIRKLELTHFY</sequence>
<keyword evidence="1" id="KW-0732">Signal</keyword>
<dbReference type="GeneID" id="91006147"/>
<evidence type="ECO:0008006" key="4">
    <source>
        <dbReference type="Google" id="ProtNLM"/>
    </source>
</evidence>
<reference evidence="2 3" key="1">
    <citation type="submission" date="2018-04" db="EMBL/GenBank/DDBJ databases">
        <title>Genomic Encyclopedia of Type Strains, Phase III (KMG-III): the genomes of soil and plant-associated and newly described type strains.</title>
        <authorList>
            <person name="Whitman W."/>
        </authorList>
    </citation>
    <scope>NUCLEOTIDE SEQUENCE [LARGE SCALE GENOMIC DNA]</scope>
    <source>
        <strain evidence="2 3">MA-olki</strain>
    </source>
</reference>
<proteinExistence type="predicted"/>
<dbReference type="AlphaFoldDB" id="A0A2T5U465"/>
<dbReference type="SUPFAM" id="SSF50630">
    <property type="entry name" value="Acid proteases"/>
    <property type="match status" value="1"/>
</dbReference>
<dbReference type="InterPro" id="IPR021109">
    <property type="entry name" value="Peptidase_aspartic_dom_sf"/>
</dbReference>
<organism evidence="2 3">
    <name type="scientific">Sphingomonas faeni</name>
    <dbReference type="NCBI Taxonomy" id="185950"/>
    <lineage>
        <taxon>Bacteria</taxon>
        <taxon>Pseudomonadati</taxon>
        <taxon>Pseudomonadota</taxon>
        <taxon>Alphaproteobacteria</taxon>
        <taxon>Sphingomonadales</taxon>
        <taxon>Sphingomonadaceae</taxon>
        <taxon>Sphingomonas</taxon>
    </lineage>
</organism>
<dbReference type="GO" id="GO:0006508">
    <property type="term" value="P:proteolysis"/>
    <property type="evidence" value="ECO:0007669"/>
    <property type="project" value="InterPro"/>
</dbReference>
<dbReference type="GO" id="GO:0004190">
    <property type="term" value="F:aspartic-type endopeptidase activity"/>
    <property type="evidence" value="ECO:0007669"/>
    <property type="project" value="InterPro"/>
</dbReference>
<evidence type="ECO:0000313" key="3">
    <source>
        <dbReference type="Proteomes" id="UP000244013"/>
    </source>
</evidence>
<gene>
    <name evidence="2" type="ORF">C8J25_10592</name>
</gene>
<protein>
    <recommendedName>
        <fullName evidence="4">PDZ domain-containing protein</fullName>
    </recommendedName>
</protein>
<dbReference type="Gene3D" id="2.40.70.10">
    <property type="entry name" value="Acid Proteases"/>
    <property type="match status" value="1"/>
</dbReference>
<name>A0A2T5U465_9SPHN</name>
<accession>A0A2T5U465</accession>
<dbReference type="RefSeq" id="WP_208622572.1">
    <property type="nucleotide sequence ID" value="NZ_QAYE01000005.1"/>
</dbReference>
<dbReference type="InterPro" id="IPR001969">
    <property type="entry name" value="Aspartic_peptidase_AS"/>
</dbReference>
<dbReference type="PROSITE" id="PS00141">
    <property type="entry name" value="ASP_PROTEASE"/>
    <property type="match status" value="1"/>
</dbReference>
<dbReference type="Gene3D" id="2.30.42.10">
    <property type="match status" value="1"/>
</dbReference>
<evidence type="ECO:0000256" key="1">
    <source>
        <dbReference type="SAM" id="SignalP"/>
    </source>
</evidence>
<dbReference type="SUPFAM" id="SSF50156">
    <property type="entry name" value="PDZ domain-like"/>
    <property type="match status" value="1"/>
</dbReference>
<feature type="chain" id="PRO_5015536762" description="PDZ domain-containing protein" evidence="1">
    <location>
        <begin position="20"/>
        <end position="407"/>
    </location>
</feature>
<dbReference type="Proteomes" id="UP000244013">
    <property type="component" value="Unassembled WGS sequence"/>
</dbReference>
<comment type="caution">
    <text evidence="2">The sequence shown here is derived from an EMBL/GenBank/DDBJ whole genome shotgun (WGS) entry which is preliminary data.</text>
</comment>
<dbReference type="EMBL" id="QAYE01000005">
    <property type="protein sequence ID" value="PTW46312.1"/>
    <property type="molecule type" value="Genomic_DNA"/>
</dbReference>
<dbReference type="InterPro" id="IPR036034">
    <property type="entry name" value="PDZ_sf"/>
</dbReference>